<dbReference type="PANTHER" id="PTHR36456">
    <property type="entry name" value="UPF0232 PROTEIN SCO3875"/>
    <property type="match status" value="1"/>
</dbReference>
<proteinExistence type="predicted"/>
<protein>
    <submittedName>
        <fullName evidence="1">Putative nucleic acid-binding Zn ribbon protein</fullName>
    </submittedName>
</protein>
<dbReference type="PANTHER" id="PTHR36456:SF1">
    <property type="entry name" value="UPF0232 PROTEIN SCO3875"/>
    <property type="match status" value="1"/>
</dbReference>
<evidence type="ECO:0000313" key="2">
    <source>
        <dbReference type="Proteomes" id="UP000539642"/>
    </source>
</evidence>
<evidence type="ECO:0000313" key="1">
    <source>
        <dbReference type="EMBL" id="MBB5347023.1"/>
    </source>
</evidence>
<accession>A0A840UQV3</accession>
<gene>
    <name evidence="1" type="ORF">HNQ81_000733</name>
</gene>
<reference evidence="1 2" key="1">
    <citation type="submission" date="2020-08" db="EMBL/GenBank/DDBJ databases">
        <title>Genomic Encyclopedia of Type Strains, Phase IV (KMG-IV): sequencing the most valuable type-strain genomes for metagenomic binning, comparative biology and taxonomic classification.</title>
        <authorList>
            <person name="Goeker M."/>
        </authorList>
    </citation>
    <scope>NUCLEOTIDE SEQUENCE [LARGE SCALE GENOMIC DNA]</scope>
    <source>
        <strain evidence="1 2">DSM 28570</strain>
    </source>
</reference>
<comment type="caution">
    <text evidence="1">The sequence shown here is derived from an EMBL/GenBank/DDBJ whole genome shotgun (WGS) entry which is preliminary data.</text>
</comment>
<organism evidence="1 2">
    <name type="scientific">Desulfoprunum benzoelyticum</name>
    <dbReference type="NCBI Taxonomy" id="1506996"/>
    <lineage>
        <taxon>Bacteria</taxon>
        <taxon>Pseudomonadati</taxon>
        <taxon>Thermodesulfobacteriota</taxon>
        <taxon>Desulfobulbia</taxon>
        <taxon>Desulfobulbales</taxon>
        <taxon>Desulfobulbaceae</taxon>
        <taxon>Desulfoprunum</taxon>
    </lineage>
</organism>
<sequence>MPSIKKKSQPAVADILPRLVRQNGWEIQLDLHSMFGNWSAIVDPETAEHCRPLKIRRGVLWLEVENSAWLQQLRFQKYQLLEAINTTLTRSRIDDIKYVLPEGKHAVKEQPDAPVRFVPPPAAEVTAFRGRISFIDDEQCREALFKFWYLVRACRRK</sequence>
<dbReference type="InterPro" id="IPR007922">
    <property type="entry name" value="DciA-like"/>
</dbReference>
<dbReference type="RefSeq" id="WP_183348401.1">
    <property type="nucleotide sequence ID" value="NZ_JACHEO010000002.1"/>
</dbReference>
<keyword evidence="2" id="KW-1185">Reference proteome</keyword>
<dbReference type="Proteomes" id="UP000539642">
    <property type="component" value="Unassembled WGS sequence"/>
</dbReference>
<dbReference type="Pfam" id="PF05258">
    <property type="entry name" value="DciA"/>
    <property type="match status" value="1"/>
</dbReference>
<dbReference type="AlphaFoldDB" id="A0A840UQV3"/>
<name>A0A840UQV3_9BACT</name>
<dbReference type="EMBL" id="JACHEO010000002">
    <property type="protein sequence ID" value="MBB5347023.1"/>
    <property type="molecule type" value="Genomic_DNA"/>
</dbReference>